<name>A0A502HFV5_9PSED</name>
<evidence type="ECO:0000313" key="1">
    <source>
        <dbReference type="EMBL" id="TPG73531.1"/>
    </source>
</evidence>
<gene>
    <name evidence="1" type="ORF">EAH74_32880</name>
</gene>
<proteinExistence type="predicted"/>
<comment type="caution">
    <text evidence="1">The sequence shown here is derived from an EMBL/GenBank/DDBJ whole genome shotgun (WGS) entry which is preliminary data.</text>
</comment>
<dbReference type="EMBL" id="RCZA01000032">
    <property type="protein sequence ID" value="TPG73531.1"/>
    <property type="molecule type" value="Genomic_DNA"/>
</dbReference>
<dbReference type="RefSeq" id="WP_140684550.1">
    <property type="nucleotide sequence ID" value="NZ_RCZA01000032.1"/>
</dbReference>
<evidence type="ECO:0000313" key="2">
    <source>
        <dbReference type="Proteomes" id="UP000320914"/>
    </source>
</evidence>
<accession>A0A502HFV5</accession>
<sequence>MKADLDFHEAVYLLKRLYSDAIEGRKFRPEQAFAYVQDEAESLRRDETPGMNAVLQTAIYIEGVRRGLVLSKDSLYAQEMLELLADIYGKCAVQELVEAGVSGEDLERLKLEMDFVREKFLK</sequence>
<protein>
    <submittedName>
        <fullName evidence="1">Uncharacterized protein</fullName>
    </submittedName>
</protein>
<dbReference type="Proteomes" id="UP000320914">
    <property type="component" value="Unassembled WGS sequence"/>
</dbReference>
<organism evidence="1 2">
    <name type="scientific">Pseudomonas mandelii</name>
    <dbReference type="NCBI Taxonomy" id="75612"/>
    <lineage>
        <taxon>Bacteria</taxon>
        <taxon>Pseudomonadati</taxon>
        <taxon>Pseudomonadota</taxon>
        <taxon>Gammaproteobacteria</taxon>
        <taxon>Pseudomonadales</taxon>
        <taxon>Pseudomonadaceae</taxon>
        <taxon>Pseudomonas</taxon>
    </lineage>
</organism>
<dbReference type="AlphaFoldDB" id="A0A502HFV5"/>
<reference evidence="1 2" key="1">
    <citation type="journal article" date="2019" name="Environ. Microbiol.">
        <title>Species interactions and distinct microbial communities in high Arctic permafrost affected cryosols are associated with the CH4 and CO2 gas fluxes.</title>
        <authorList>
            <person name="Altshuler I."/>
            <person name="Hamel J."/>
            <person name="Turney S."/>
            <person name="Magnuson E."/>
            <person name="Levesque R."/>
            <person name="Greer C."/>
            <person name="Whyte L.G."/>
        </authorList>
    </citation>
    <scope>NUCLEOTIDE SEQUENCE [LARGE SCALE GENOMIC DNA]</scope>
    <source>
        <strain evidence="1 2">OWC5</strain>
    </source>
</reference>